<dbReference type="EMBL" id="CABVJE010000017">
    <property type="protein sequence ID" value="VVQ13540.1"/>
    <property type="molecule type" value="Genomic_DNA"/>
</dbReference>
<sequence>MKSNIKKWGSSLALRLPASVLDGTVFELDLEVDVRVEGNRMIIELVRPPIDLDAMLTAITPENSHELIDWGPPVGKEVW</sequence>
<evidence type="ECO:0000313" key="2">
    <source>
        <dbReference type="EMBL" id="VVQ13540.1"/>
    </source>
</evidence>
<protein>
    <submittedName>
        <fullName evidence="2">Antitoxin MazE</fullName>
    </submittedName>
</protein>
<dbReference type="PANTHER" id="PTHR40516:SF1">
    <property type="entry name" value="ANTITOXIN CHPS-RELATED"/>
    <property type="match status" value="1"/>
</dbReference>
<dbReference type="AlphaFoldDB" id="A0A5E7USM6"/>
<dbReference type="InterPro" id="IPR039052">
    <property type="entry name" value="Antitox_PemI-like"/>
</dbReference>
<dbReference type="InterPro" id="IPR007159">
    <property type="entry name" value="SpoVT-AbrB_dom"/>
</dbReference>
<proteinExistence type="predicted"/>
<organism evidence="2 3">
    <name type="scientific">Pseudomonas fluorescens</name>
    <dbReference type="NCBI Taxonomy" id="294"/>
    <lineage>
        <taxon>Bacteria</taxon>
        <taxon>Pseudomonadati</taxon>
        <taxon>Pseudomonadota</taxon>
        <taxon>Gammaproteobacteria</taxon>
        <taxon>Pseudomonadales</taxon>
        <taxon>Pseudomonadaceae</taxon>
        <taxon>Pseudomonas</taxon>
    </lineage>
</organism>
<dbReference type="SUPFAM" id="SSF89447">
    <property type="entry name" value="AbrB/MazE/MraZ-like"/>
    <property type="match status" value="1"/>
</dbReference>
<dbReference type="GO" id="GO:0097351">
    <property type="term" value="F:toxin sequestering activity"/>
    <property type="evidence" value="ECO:0007669"/>
    <property type="project" value="InterPro"/>
</dbReference>
<dbReference type="GO" id="GO:0003677">
    <property type="term" value="F:DNA binding"/>
    <property type="evidence" value="ECO:0007669"/>
    <property type="project" value="InterPro"/>
</dbReference>
<evidence type="ECO:0000313" key="3">
    <source>
        <dbReference type="Proteomes" id="UP000327191"/>
    </source>
</evidence>
<feature type="domain" description="SpoVT-AbrB" evidence="1">
    <location>
        <begin position="6"/>
        <end position="51"/>
    </location>
</feature>
<dbReference type="RefSeq" id="WP_150673493.1">
    <property type="nucleotide sequence ID" value="NZ_CABVJE010000017.1"/>
</dbReference>
<name>A0A5E7USM6_PSEFL</name>
<dbReference type="Proteomes" id="UP000327191">
    <property type="component" value="Unassembled WGS sequence"/>
</dbReference>
<dbReference type="Gene3D" id="2.10.260.10">
    <property type="match status" value="1"/>
</dbReference>
<dbReference type="OrthoDB" id="9795766at2"/>
<dbReference type="SMART" id="SM00966">
    <property type="entry name" value="SpoVT_AbrB"/>
    <property type="match status" value="1"/>
</dbReference>
<dbReference type="InterPro" id="IPR037914">
    <property type="entry name" value="SpoVT-AbrB_sf"/>
</dbReference>
<accession>A0A5E7USM6</accession>
<evidence type="ECO:0000259" key="1">
    <source>
        <dbReference type="SMART" id="SM00966"/>
    </source>
</evidence>
<reference evidence="2 3" key="1">
    <citation type="submission" date="2019-09" db="EMBL/GenBank/DDBJ databases">
        <authorList>
            <person name="Chandra G."/>
            <person name="Truman W A."/>
        </authorList>
    </citation>
    <scope>NUCLEOTIDE SEQUENCE [LARGE SCALE GENOMIC DNA]</scope>
    <source>
        <strain evidence="2">PS938</strain>
    </source>
</reference>
<gene>
    <name evidence="2" type="primary">mazE</name>
    <name evidence="2" type="ORF">PS938_03934</name>
</gene>
<dbReference type="PANTHER" id="PTHR40516">
    <property type="entry name" value="ANTITOXIN CHPS-RELATED"/>
    <property type="match status" value="1"/>
</dbReference>